<organism evidence="2 3">
    <name type="scientific">Brevundimonas phage vB_BgoS-Bajun</name>
    <dbReference type="NCBI Taxonomy" id="2948594"/>
    <lineage>
        <taxon>Viruses</taxon>
        <taxon>Duplodnaviria</taxon>
        <taxon>Heunggongvirae</taxon>
        <taxon>Uroviricota</taxon>
        <taxon>Caudoviricetes</taxon>
        <taxon>Dolichocephalovirinae</taxon>
    </lineage>
</organism>
<keyword evidence="1" id="KW-0812">Transmembrane</keyword>
<proteinExistence type="predicted"/>
<keyword evidence="3" id="KW-1185">Reference proteome</keyword>
<dbReference type="EMBL" id="ON529858">
    <property type="protein sequence ID" value="UTC29654.1"/>
    <property type="molecule type" value="Genomic_DNA"/>
</dbReference>
<evidence type="ECO:0000256" key="1">
    <source>
        <dbReference type="SAM" id="Phobius"/>
    </source>
</evidence>
<protein>
    <submittedName>
        <fullName evidence="2">Uncharacterized protein</fullName>
    </submittedName>
</protein>
<keyword evidence="1" id="KW-0472">Membrane</keyword>
<reference evidence="2" key="1">
    <citation type="submission" date="2022-05" db="EMBL/GenBank/DDBJ databases">
        <authorList>
            <person name="Friedrich I."/>
            <person name="Poehlein A."/>
            <person name="Schneider D."/>
            <person name="Hertel R."/>
            <person name="Daniel R."/>
        </authorList>
    </citation>
    <scope>NUCLEOTIDE SEQUENCE</scope>
</reference>
<keyword evidence="1" id="KW-1133">Transmembrane helix</keyword>
<evidence type="ECO:0000313" key="3">
    <source>
        <dbReference type="Proteomes" id="UP001057427"/>
    </source>
</evidence>
<dbReference type="Proteomes" id="UP001057427">
    <property type="component" value="Segment"/>
</dbReference>
<evidence type="ECO:0000313" key="2">
    <source>
        <dbReference type="EMBL" id="UTC29654.1"/>
    </source>
</evidence>
<accession>A0A9E7N780</accession>
<sequence length="56" mass="5729">MSNHYRAALLGAALAIIGAVIFRASTVGIFPGTYIMAGISVLLAVIAVSPDKKRAA</sequence>
<gene>
    <name evidence="2" type="ORF">BAJUN_00240</name>
</gene>
<feature type="transmembrane region" description="Helical" evidence="1">
    <location>
        <begin position="33"/>
        <end position="50"/>
    </location>
</feature>
<name>A0A9E7N780_9CAUD</name>